<dbReference type="InterPro" id="IPR050331">
    <property type="entry name" value="Zinc_finger"/>
</dbReference>
<dbReference type="OrthoDB" id="1902587at2759"/>
<evidence type="ECO:0000256" key="6">
    <source>
        <dbReference type="ARBA" id="ARBA00022833"/>
    </source>
</evidence>
<dbReference type="PANTHER" id="PTHR16515">
    <property type="entry name" value="PR DOMAIN ZINC FINGER PROTEIN"/>
    <property type="match status" value="1"/>
</dbReference>
<dbReference type="GO" id="GO:0008270">
    <property type="term" value="F:zinc ion binding"/>
    <property type="evidence" value="ECO:0007669"/>
    <property type="project" value="UniProtKB-KW"/>
</dbReference>
<keyword evidence="3" id="KW-0479">Metal-binding</keyword>
<comment type="subcellular location">
    <subcellularLocation>
        <location evidence="1">Nucleus</location>
    </subcellularLocation>
</comment>
<dbReference type="Proteomes" id="UP001152320">
    <property type="component" value="Chromosome 9"/>
</dbReference>
<feature type="domain" description="C2H2-type" evidence="10">
    <location>
        <begin position="383"/>
        <end position="410"/>
    </location>
</feature>
<evidence type="ECO:0000256" key="9">
    <source>
        <dbReference type="SAM" id="MobiDB-lite"/>
    </source>
</evidence>
<feature type="compositionally biased region" description="Basic and acidic residues" evidence="9">
    <location>
        <begin position="207"/>
        <end position="225"/>
    </location>
</feature>
<evidence type="ECO:0000256" key="3">
    <source>
        <dbReference type="ARBA" id="ARBA00022723"/>
    </source>
</evidence>
<comment type="similarity">
    <text evidence="2">Belongs to the histone deacetylase HD2 family.</text>
</comment>
<feature type="compositionally biased region" description="Acidic residues" evidence="9">
    <location>
        <begin position="162"/>
        <end position="175"/>
    </location>
</feature>
<dbReference type="GO" id="GO:0010468">
    <property type="term" value="P:regulation of gene expression"/>
    <property type="evidence" value="ECO:0007669"/>
    <property type="project" value="TreeGrafter"/>
</dbReference>
<dbReference type="Gene3D" id="3.30.160.60">
    <property type="entry name" value="Classic Zinc Finger"/>
    <property type="match status" value="2"/>
</dbReference>
<keyword evidence="4" id="KW-0677">Repeat</keyword>
<evidence type="ECO:0000256" key="2">
    <source>
        <dbReference type="ARBA" id="ARBA00006673"/>
    </source>
</evidence>
<dbReference type="PANTHER" id="PTHR16515:SF66">
    <property type="entry name" value="C2H2-TYPE DOMAIN-CONTAINING PROTEIN"/>
    <property type="match status" value="1"/>
</dbReference>
<accession>A0A9Q1H8P6</accession>
<protein>
    <recommendedName>
        <fullName evidence="10">C2H2-type domain-containing protein</fullName>
    </recommendedName>
</protein>
<dbReference type="AlphaFoldDB" id="A0A9Q1H8P6"/>
<feature type="domain" description="C2H2-type" evidence="10">
    <location>
        <begin position="411"/>
        <end position="439"/>
    </location>
</feature>
<dbReference type="PROSITE" id="PS50157">
    <property type="entry name" value="ZINC_FINGER_C2H2_2"/>
    <property type="match status" value="4"/>
</dbReference>
<feature type="domain" description="C2H2-type" evidence="10">
    <location>
        <begin position="468"/>
        <end position="496"/>
    </location>
</feature>
<comment type="caution">
    <text evidence="11">The sequence shown here is derived from an EMBL/GenBank/DDBJ whole genome shotgun (WGS) entry which is preliminary data.</text>
</comment>
<dbReference type="InterPro" id="IPR041232">
    <property type="entry name" value="NPL"/>
</dbReference>
<evidence type="ECO:0000313" key="11">
    <source>
        <dbReference type="EMBL" id="KAJ8036688.1"/>
    </source>
</evidence>
<dbReference type="Gene3D" id="2.60.120.340">
    <property type="entry name" value="Nucleoplasmin core domain"/>
    <property type="match status" value="1"/>
</dbReference>
<keyword evidence="5 8" id="KW-0863">Zinc-finger</keyword>
<dbReference type="EMBL" id="JAIZAY010000009">
    <property type="protein sequence ID" value="KAJ8036688.1"/>
    <property type="molecule type" value="Genomic_DNA"/>
</dbReference>
<sequence>MFWGLTLEPGRHYVKTVDWSFHVSMAAMDSKAALAAGVTQVKVKRGFSDFVLCTLVHGSLYQQSLDLVFGDGERVVFSADGRATIHLTGYFVPRNQLLHDSRSSPIISQQNEDGMHFLSRCEEPYNSVGRQDADNSLRDRDQERRESREQMEERTDCISAEEGTDIEAVTEEDASECVVTVTVKEEPEEDSQNQNYASSEIPGGSKGQDDERGKEYAQHGAKADEMIELQSLHTPKRKQRKMLSPSQLPEQPRKTVVAFRGEEEHWTQGTSSGGRDLSISRKELYPTDSNSGWIDLNTSSSFNKNQGDGQQGMDDQIEILDETGDLVHVVEDPSPGSMNTPGYAHFKIKSQGMEHLSTKCSVCWNIFKTRAAFANHKCRVKHLRCKFCGKKYASKKGLMGHENNHMGLKPYPCRHCDECFTSSVFRTSHERKFHTGKSVFCCKFCAKVCIGAESLQKHENIHKGVRPFKCDTCESTFLIERDLKKHVEKKHHPDNWETENG</sequence>
<organism evidence="11 12">
    <name type="scientific">Holothuria leucospilota</name>
    <name type="common">Black long sea cucumber</name>
    <name type="synonym">Mertensiothuria leucospilota</name>
    <dbReference type="NCBI Taxonomy" id="206669"/>
    <lineage>
        <taxon>Eukaryota</taxon>
        <taxon>Metazoa</taxon>
        <taxon>Echinodermata</taxon>
        <taxon>Eleutherozoa</taxon>
        <taxon>Echinozoa</taxon>
        <taxon>Holothuroidea</taxon>
        <taxon>Aspidochirotacea</taxon>
        <taxon>Aspidochirotida</taxon>
        <taxon>Holothuriidae</taxon>
        <taxon>Holothuria</taxon>
    </lineage>
</organism>
<feature type="compositionally biased region" description="Basic and acidic residues" evidence="9">
    <location>
        <begin position="131"/>
        <end position="156"/>
    </location>
</feature>
<feature type="domain" description="C2H2-type" evidence="10">
    <location>
        <begin position="440"/>
        <end position="467"/>
    </location>
</feature>
<reference evidence="11" key="1">
    <citation type="submission" date="2021-10" db="EMBL/GenBank/DDBJ databases">
        <title>Tropical sea cucumber genome reveals ecological adaptation and Cuvierian tubules defense mechanism.</title>
        <authorList>
            <person name="Chen T."/>
        </authorList>
    </citation>
    <scope>NUCLEOTIDE SEQUENCE</scope>
    <source>
        <strain evidence="11">Nanhai2018</strain>
        <tissue evidence="11">Muscle</tissue>
    </source>
</reference>
<evidence type="ECO:0000259" key="10">
    <source>
        <dbReference type="PROSITE" id="PS50157"/>
    </source>
</evidence>
<proteinExistence type="inferred from homology"/>
<dbReference type="GO" id="GO:0005634">
    <property type="term" value="C:nucleus"/>
    <property type="evidence" value="ECO:0007669"/>
    <property type="project" value="UniProtKB-SubCell"/>
</dbReference>
<gene>
    <name evidence="11" type="ORF">HOLleu_20735</name>
</gene>
<dbReference type="Pfam" id="PF17800">
    <property type="entry name" value="NPL"/>
    <property type="match status" value="1"/>
</dbReference>
<dbReference type="InterPro" id="IPR013087">
    <property type="entry name" value="Znf_C2H2_type"/>
</dbReference>
<keyword evidence="12" id="KW-1185">Reference proteome</keyword>
<feature type="region of interest" description="Disordered" evidence="9">
    <location>
        <begin position="125"/>
        <end position="253"/>
    </location>
</feature>
<dbReference type="SUPFAM" id="SSF57667">
    <property type="entry name" value="beta-beta-alpha zinc fingers"/>
    <property type="match status" value="2"/>
</dbReference>
<evidence type="ECO:0000256" key="7">
    <source>
        <dbReference type="ARBA" id="ARBA00023242"/>
    </source>
</evidence>
<evidence type="ECO:0000256" key="5">
    <source>
        <dbReference type="ARBA" id="ARBA00022771"/>
    </source>
</evidence>
<evidence type="ECO:0000256" key="8">
    <source>
        <dbReference type="PROSITE-ProRule" id="PRU00042"/>
    </source>
</evidence>
<keyword evidence="6" id="KW-0862">Zinc</keyword>
<dbReference type="InterPro" id="IPR036236">
    <property type="entry name" value="Znf_C2H2_sf"/>
</dbReference>
<dbReference type="SMART" id="SM00355">
    <property type="entry name" value="ZnF_C2H2"/>
    <property type="match status" value="5"/>
</dbReference>
<name>A0A9Q1H8P6_HOLLE</name>
<dbReference type="PROSITE" id="PS00028">
    <property type="entry name" value="ZINC_FINGER_C2H2_1"/>
    <property type="match status" value="4"/>
</dbReference>
<evidence type="ECO:0000256" key="1">
    <source>
        <dbReference type="ARBA" id="ARBA00004123"/>
    </source>
</evidence>
<keyword evidence="7" id="KW-0539">Nucleus</keyword>
<evidence type="ECO:0000256" key="4">
    <source>
        <dbReference type="ARBA" id="ARBA00022737"/>
    </source>
</evidence>
<evidence type="ECO:0000313" key="12">
    <source>
        <dbReference type="Proteomes" id="UP001152320"/>
    </source>
</evidence>